<reference evidence="2" key="2">
    <citation type="submission" date="2025-08" db="UniProtKB">
        <authorList>
            <consortium name="Ensembl"/>
        </authorList>
    </citation>
    <scope>IDENTIFICATION</scope>
</reference>
<keyword evidence="3" id="KW-1185">Reference proteome</keyword>
<feature type="compositionally biased region" description="Basic residues" evidence="1">
    <location>
        <begin position="38"/>
        <end position="53"/>
    </location>
</feature>
<reference evidence="2 3" key="1">
    <citation type="journal article" date="2010" name="PLoS Biol.">
        <title>Multi-platform next-generation sequencing of the domestic turkey (Meleagris gallopavo): genome assembly and analysis.</title>
        <authorList>
            <person name="Dalloul R.A."/>
            <person name="Long J.A."/>
            <person name="Zimin A.V."/>
            <person name="Aslam L."/>
            <person name="Beal K."/>
            <person name="Blomberg L.A."/>
            <person name="Bouffard P."/>
            <person name="Burt D.W."/>
            <person name="Crasta O."/>
            <person name="Crooijmans R.P."/>
            <person name="Cooper K."/>
            <person name="Coulombe R.A."/>
            <person name="De S."/>
            <person name="Delany M.E."/>
            <person name="Dodgson J.B."/>
            <person name="Dong J.J."/>
            <person name="Evans C."/>
            <person name="Frederickson K.M."/>
            <person name="Flicek P."/>
            <person name="Florea L."/>
            <person name="Folkerts O."/>
            <person name="Groenen M.A."/>
            <person name="Harkins T.T."/>
            <person name="Herrero J."/>
            <person name="Hoffmann S."/>
            <person name="Megens H.J."/>
            <person name="Jiang A."/>
            <person name="de Jong P."/>
            <person name="Kaiser P."/>
            <person name="Kim H."/>
            <person name="Kim K.W."/>
            <person name="Kim S."/>
            <person name="Langenberger D."/>
            <person name="Lee M.K."/>
            <person name="Lee T."/>
            <person name="Mane S."/>
            <person name="Marcais G."/>
            <person name="Marz M."/>
            <person name="McElroy A.P."/>
            <person name="Modise T."/>
            <person name="Nefedov M."/>
            <person name="Notredame C."/>
            <person name="Paton I.R."/>
            <person name="Payne W.S."/>
            <person name="Pertea G."/>
            <person name="Prickett D."/>
            <person name="Puiu D."/>
            <person name="Qioa D."/>
            <person name="Raineri E."/>
            <person name="Ruffier M."/>
            <person name="Salzberg S.L."/>
            <person name="Schatz M.C."/>
            <person name="Scheuring C."/>
            <person name="Schmidt C.J."/>
            <person name="Schroeder S."/>
            <person name="Searle S.M."/>
            <person name="Smith E.J."/>
            <person name="Smith J."/>
            <person name="Sonstegard T.S."/>
            <person name="Stadler P.F."/>
            <person name="Tafer H."/>
            <person name="Tu Z.J."/>
            <person name="Van Tassell C.P."/>
            <person name="Vilella A.J."/>
            <person name="Williams K.P."/>
            <person name="Yorke J.A."/>
            <person name="Zhang L."/>
            <person name="Zhang H.B."/>
            <person name="Zhang X."/>
            <person name="Zhang Y."/>
            <person name="Reed K.M."/>
        </authorList>
    </citation>
    <scope>NUCLEOTIDE SEQUENCE [LARGE SCALE GENOMIC DNA]</scope>
</reference>
<evidence type="ECO:0000313" key="2">
    <source>
        <dbReference type="Ensembl" id="ENSMGAP00000030212.1"/>
    </source>
</evidence>
<feature type="region of interest" description="Disordered" evidence="1">
    <location>
        <begin position="36"/>
        <end position="81"/>
    </location>
</feature>
<organism evidence="2 3">
    <name type="scientific">Meleagris gallopavo</name>
    <name type="common">Wild turkey</name>
    <dbReference type="NCBI Taxonomy" id="9103"/>
    <lineage>
        <taxon>Eukaryota</taxon>
        <taxon>Metazoa</taxon>
        <taxon>Chordata</taxon>
        <taxon>Craniata</taxon>
        <taxon>Vertebrata</taxon>
        <taxon>Euteleostomi</taxon>
        <taxon>Archelosauria</taxon>
        <taxon>Archosauria</taxon>
        <taxon>Dinosauria</taxon>
        <taxon>Saurischia</taxon>
        <taxon>Theropoda</taxon>
        <taxon>Coelurosauria</taxon>
        <taxon>Aves</taxon>
        <taxon>Neognathae</taxon>
        <taxon>Galloanserae</taxon>
        <taxon>Galliformes</taxon>
        <taxon>Phasianidae</taxon>
        <taxon>Meleagridinae</taxon>
        <taxon>Meleagris</taxon>
    </lineage>
</organism>
<dbReference type="PANTHER" id="PTHR36474:SF1">
    <property type="entry name" value="PROTEIN LIAT1"/>
    <property type="match status" value="1"/>
</dbReference>
<dbReference type="InterPro" id="IPR038794">
    <property type="entry name" value="LIAT1"/>
</dbReference>
<proteinExistence type="predicted"/>
<evidence type="ECO:0000256" key="1">
    <source>
        <dbReference type="SAM" id="MobiDB-lite"/>
    </source>
</evidence>
<evidence type="ECO:0008006" key="4">
    <source>
        <dbReference type="Google" id="ProtNLM"/>
    </source>
</evidence>
<evidence type="ECO:0000313" key="3">
    <source>
        <dbReference type="Proteomes" id="UP000001645"/>
    </source>
</evidence>
<dbReference type="PANTHER" id="PTHR36474">
    <property type="entry name" value="PROTEIN LIAT1"/>
    <property type="match status" value="1"/>
</dbReference>
<reference evidence="2" key="3">
    <citation type="submission" date="2025-09" db="UniProtKB">
        <authorList>
            <consortium name="Ensembl"/>
        </authorList>
    </citation>
    <scope>IDENTIFICATION</scope>
</reference>
<sequence length="198" mass="22349">MRGTANTGLFQHPCYEERAERPQCSVYLLANGADIKSAGKHHRKPRKQKARPAAHHEDFSHGRNSDSAQSNAKGAQVDRKVSTISSSASTVSDSSQTDLSLSAQFKESLRWDGILEDPAAEEERLQIYRLNRRKRYELYLQQHRPTAGHPPSLCSRHTEHCCSSFPRSVHAEVHFHATHHTCTHTPRAQLQDRLLLGL</sequence>
<protein>
    <recommendedName>
        <fullName evidence="4">Protein LIAT1</fullName>
    </recommendedName>
</protein>
<accession>A0A803YEL5</accession>
<dbReference type="Proteomes" id="UP000001645">
    <property type="component" value="Chromosome 21"/>
</dbReference>
<dbReference type="Ensembl" id="ENSMGAT00000030435.1">
    <property type="protein sequence ID" value="ENSMGAP00000030212.1"/>
    <property type="gene ID" value="ENSMGAG00000018102.1"/>
</dbReference>
<dbReference type="InParanoid" id="A0A803YEL5"/>
<dbReference type="GeneTree" id="ENSGT00960000189399"/>
<dbReference type="AlphaFoldDB" id="A0A803YEL5"/>
<name>A0A803YEL5_MELGA</name>
<feature type="compositionally biased region" description="Basic and acidic residues" evidence="1">
    <location>
        <begin position="54"/>
        <end position="64"/>
    </location>
</feature>